<dbReference type="Pfam" id="PF02107">
    <property type="entry name" value="FlgH"/>
    <property type="match status" value="1"/>
</dbReference>
<keyword evidence="11" id="KW-1185">Reference proteome</keyword>
<feature type="region of interest" description="Disordered" evidence="8">
    <location>
        <begin position="130"/>
        <end position="149"/>
    </location>
</feature>
<name>A0ABS5QI43_9PROT</name>
<feature type="compositionally biased region" description="Polar residues" evidence="8">
    <location>
        <begin position="135"/>
        <end position="147"/>
    </location>
</feature>
<protein>
    <recommendedName>
        <fullName evidence="7">Flagellar L-ring protein</fullName>
    </recommendedName>
    <alternativeName>
        <fullName evidence="7">Basal body L-ring protein</fullName>
    </alternativeName>
</protein>
<evidence type="ECO:0000256" key="8">
    <source>
        <dbReference type="SAM" id="MobiDB-lite"/>
    </source>
</evidence>
<keyword evidence="3 7" id="KW-0732">Signal</keyword>
<dbReference type="HAMAP" id="MF_00415">
    <property type="entry name" value="FlgH"/>
    <property type="match status" value="1"/>
</dbReference>
<keyword evidence="7" id="KW-0449">Lipoprotein</keyword>
<comment type="similarity">
    <text evidence="2 7">Belongs to the FlgH family.</text>
</comment>
<comment type="subunit">
    <text evidence="7">The basal body constitutes a major portion of the flagellar organelle and consists of four rings (L,P,S, and M) mounted on a central rod.</text>
</comment>
<keyword evidence="5 7" id="KW-0975">Bacterial flagellum</keyword>
<dbReference type="RefSeq" id="WP_213671307.1">
    <property type="nucleotide sequence ID" value="NZ_JAHCDA010000003.1"/>
</dbReference>
<keyword evidence="10" id="KW-0966">Cell projection</keyword>
<keyword evidence="4 7" id="KW-0472">Membrane</keyword>
<reference evidence="10 11" key="1">
    <citation type="submission" date="2021-05" db="EMBL/GenBank/DDBJ databases">
        <title>Roseococcus sp. XZZS9, whole genome shotgun sequencing project.</title>
        <authorList>
            <person name="Zhao G."/>
            <person name="Shen L."/>
        </authorList>
    </citation>
    <scope>NUCLEOTIDE SEQUENCE [LARGE SCALE GENOMIC DNA]</scope>
    <source>
        <strain evidence="10 11">XZZS9</strain>
    </source>
</reference>
<keyword evidence="10" id="KW-0969">Cilium</keyword>
<evidence type="ECO:0000256" key="9">
    <source>
        <dbReference type="SAM" id="SignalP"/>
    </source>
</evidence>
<evidence type="ECO:0000313" key="11">
    <source>
        <dbReference type="Proteomes" id="UP000766336"/>
    </source>
</evidence>
<evidence type="ECO:0000256" key="5">
    <source>
        <dbReference type="ARBA" id="ARBA00023143"/>
    </source>
</evidence>
<evidence type="ECO:0000256" key="7">
    <source>
        <dbReference type="HAMAP-Rule" id="MF_00415"/>
    </source>
</evidence>
<gene>
    <name evidence="7" type="primary">flgH</name>
    <name evidence="10" type="ORF">KHU32_16815</name>
</gene>
<evidence type="ECO:0000256" key="4">
    <source>
        <dbReference type="ARBA" id="ARBA00023136"/>
    </source>
</evidence>
<evidence type="ECO:0000313" key="10">
    <source>
        <dbReference type="EMBL" id="MBS7812615.1"/>
    </source>
</evidence>
<dbReference type="NCBIfam" id="NF001305">
    <property type="entry name" value="PRK00249.1-5"/>
    <property type="match status" value="1"/>
</dbReference>
<dbReference type="PRINTS" id="PR01008">
    <property type="entry name" value="FLGLRINGFLGH"/>
</dbReference>
<keyword evidence="10" id="KW-0282">Flagellum</keyword>
<keyword evidence="6 7" id="KW-0998">Cell outer membrane</keyword>
<comment type="function">
    <text evidence="1 7">Assembles around the rod to form the L-ring and probably protects the motor/basal body from shearing forces during rotation.</text>
</comment>
<evidence type="ECO:0000256" key="6">
    <source>
        <dbReference type="ARBA" id="ARBA00023237"/>
    </source>
</evidence>
<evidence type="ECO:0000256" key="2">
    <source>
        <dbReference type="ARBA" id="ARBA00006929"/>
    </source>
</evidence>
<feature type="signal peptide" evidence="9">
    <location>
        <begin position="1"/>
        <end position="19"/>
    </location>
</feature>
<dbReference type="EMBL" id="JAHCDA010000003">
    <property type="protein sequence ID" value="MBS7812615.1"/>
    <property type="molecule type" value="Genomic_DNA"/>
</dbReference>
<dbReference type="InterPro" id="IPR000527">
    <property type="entry name" value="Flag_Lring"/>
</dbReference>
<accession>A0ABS5QI43</accession>
<evidence type="ECO:0000256" key="1">
    <source>
        <dbReference type="ARBA" id="ARBA00002591"/>
    </source>
</evidence>
<dbReference type="PANTHER" id="PTHR34933:SF1">
    <property type="entry name" value="FLAGELLAR L-RING PROTEIN"/>
    <property type="match status" value="1"/>
</dbReference>
<feature type="chain" id="PRO_5045133255" description="Flagellar L-ring protein" evidence="9">
    <location>
        <begin position="20"/>
        <end position="244"/>
    </location>
</feature>
<comment type="caution">
    <text evidence="10">The sequence shown here is derived from an EMBL/GenBank/DDBJ whole genome shotgun (WGS) entry which is preliminary data.</text>
</comment>
<sequence>MRALPLLCALLALAGCGQAERLSRIGRAPDMSPVTNPTEDPRWRPVTMPMPQPREAPPMANSLWRPGSSTFLRDQRAAQVGDLITILVEIQDTAQLQNRTQRSRNGSESMGVPNLFGLETRPRRLLPSGADPANLINTSGVGSSDGNGTVRRNEQIMLRLAATVTQSLPNGNMVVAGRQEVRVNNELRELSVQGIVRTQDIGSDNTVRHDRLAEARIAYGGRGTLSDIQQPRLGQQLLDILSPF</sequence>
<evidence type="ECO:0000256" key="3">
    <source>
        <dbReference type="ARBA" id="ARBA00022729"/>
    </source>
</evidence>
<dbReference type="Proteomes" id="UP000766336">
    <property type="component" value="Unassembled WGS sequence"/>
</dbReference>
<proteinExistence type="inferred from homology"/>
<dbReference type="PANTHER" id="PTHR34933">
    <property type="entry name" value="FLAGELLAR L-RING PROTEIN"/>
    <property type="match status" value="1"/>
</dbReference>
<comment type="subcellular location">
    <subcellularLocation>
        <location evidence="7">Cell outer membrane</location>
        <topology evidence="7">Lipid-anchor</topology>
    </subcellularLocation>
    <subcellularLocation>
        <location evidence="7">Bacterial flagellum basal body</location>
    </subcellularLocation>
</comment>
<dbReference type="PROSITE" id="PS51257">
    <property type="entry name" value="PROKAR_LIPOPROTEIN"/>
    <property type="match status" value="1"/>
</dbReference>
<organism evidence="10 11">
    <name type="scientific">Roseococcus pinisoli</name>
    <dbReference type="NCBI Taxonomy" id="2835040"/>
    <lineage>
        <taxon>Bacteria</taxon>
        <taxon>Pseudomonadati</taxon>
        <taxon>Pseudomonadota</taxon>
        <taxon>Alphaproteobacteria</taxon>
        <taxon>Acetobacterales</taxon>
        <taxon>Roseomonadaceae</taxon>
        <taxon>Roseococcus</taxon>
    </lineage>
</organism>